<comment type="caution">
    <text evidence="1">The sequence shown here is derived from an EMBL/GenBank/DDBJ whole genome shotgun (WGS) entry which is preliminary data.</text>
</comment>
<proteinExistence type="predicted"/>
<reference evidence="1 2" key="1">
    <citation type="journal article" date="2018" name="Int. J. Syst. Evol. Microbiol.">
        <title>Paraburkholderia azotifigens sp. nov., a nitrogen-fixing bacterium isolated from paddy soil.</title>
        <authorList>
            <person name="Choi G.M."/>
            <person name="Im W.T."/>
        </authorList>
    </citation>
    <scope>NUCLEOTIDE SEQUENCE [LARGE SCALE GENOMIC DNA]</scope>
    <source>
        <strain evidence="1 2">NF 2-5-3</strain>
    </source>
</reference>
<dbReference type="Proteomes" id="UP000321776">
    <property type="component" value="Unassembled WGS sequence"/>
</dbReference>
<name>A0A5C6VMI9_9BURK</name>
<evidence type="ECO:0000313" key="1">
    <source>
        <dbReference type="EMBL" id="TXC84378.1"/>
    </source>
</evidence>
<protein>
    <submittedName>
        <fullName evidence="1">Uncharacterized protein</fullName>
    </submittedName>
</protein>
<sequence>MWSAGPVGGPKAGRRIGGVSPLSLLTFFAAAKKVSAAPHRGNACSTDTNSRMPANKCERLSFAYVLCAGKERKGRPTDARIDTVTGNSRKISHFVP</sequence>
<dbReference type="AlphaFoldDB" id="A0A5C6VMI9"/>
<evidence type="ECO:0000313" key="2">
    <source>
        <dbReference type="Proteomes" id="UP000321776"/>
    </source>
</evidence>
<organism evidence="1 2">
    <name type="scientific">Paraburkholderia azotifigens</name>
    <dbReference type="NCBI Taxonomy" id="2057004"/>
    <lineage>
        <taxon>Bacteria</taxon>
        <taxon>Pseudomonadati</taxon>
        <taxon>Pseudomonadota</taxon>
        <taxon>Betaproteobacteria</taxon>
        <taxon>Burkholderiales</taxon>
        <taxon>Burkholderiaceae</taxon>
        <taxon>Paraburkholderia</taxon>
    </lineage>
</organism>
<gene>
    <name evidence="1" type="ORF">FRZ40_29270</name>
</gene>
<accession>A0A5C6VMI9</accession>
<dbReference type="EMBL" id="VOQS01000003">
    <property type="protein sequence ID" value="TXC84378.1"/>
    <property type="molecule type" value="Genomic_DNA"/>
</dbReference>